<feature type="region of interest" description="Disordered" evidence="1">
    <location>
        <begin position="231"/>
        <end position="351"/>
    </location>
</feature>
<evidence type="ECO:0000313" key="3">
    <source>
        <dbReference type="Proteomes" id="UP000077069"/>
    </source>
</evidence>
<dbReference type="GeneID" id="28765015"/>
<sequence length="351" mass="39610">MASLSPRLPGVMLLRAEATGPEYARWKREIKSAFTAKGTWGHCDGSVPMPMPGAGPNFFSPVTQPDMQTTLLEDRKAWVKKDREVKLDIFLSVSDDIKLEVFEVGPPLPPMSMNAKEMLEALDEHYDGFKFEDYHHVFCHFLNLHIDQYTNIEDFNAEFQATLEDLLDHGHPLSNMQACSAYFSKLRCTQNPWVAKQIKIWDSRDKEPQLAQLMQQSPPWSIIRPLTMSTKAASTHASVPASIPEEPAMDTPPHSDSEDTPSERSVSTISSSKPSHSRDSSNATQRSQEITIHASYEDLTELHLQAFPESRQSNSIRTRQRGNRLPPHRRSSRATPRPNSRPTSPPRTSPL</sequence>
<dbReference type="AlphaFoldDB" id="A0A177CA77"/>
<dbReference type="STRING" id="1460663.A0A177CA77"/>
<protein>
    <recommendedName>
        <fullName evidence="4">Retrotransposon Copia-like N-terminal domain-containing protein</fullName>
    </recommendedName>
</protein>
<dbReference type="InParanoid" id="A0A177CA77"/>
<reference evidence="2 3" key="1">
    <citation type="submission" date="2016-05" db="EMBL/GenBank/DDBJ databases">
        <title>Comparative analysis of secretome profiles of manganese(II)-oxidizing ascomycete fungi.</title>
        <authorList>
            <consortium name="DOE Joint Genome Institute"/>
            <person name="Zeiner C.A."/>
            <person name="Purvine S.O."/>
            <person name="Zink E.M."/>
            <person name="Wu S."/>
            <person name="Pasa-Tolic L."/>
            <person name="Chaput D.L."/>
            <person name="Haridas S."/>
            <person name="Grigoriev I.V."/>
            <person name="Santelli C.M."/>
            <person name="Hansel C.M."/>
        </authorList>
    </citation>
    <scope>NUCLEOTIDE SEQUENCE [LARGE SCALE GENOMIC DNA]</scope>
    <source>
        <strain evidence="2 3">AP3s5-JAC2a</strain>
    </source>
</reference>
<evidence type="ECO:0000313" key="2">
    <source>
        <dbReference type="EMBL" id="OAG04031.1"/>
    </source>
</evidence>
<dbReference type="RefSeq" id="XP_018034396.1">
    <property type="nucleotide sequence ID" value="XM_018181529.1"/>
</dbReference>
<dbReference type="Proteomes" id="UP000077069">
    <property type="component" value="Unassembled WGS sequence"/>
</dbReference>
<evidence type="ECO:0008006" key="4">
    <source>
        <dbReference type="Google" id="ProtNLM"/>
    </source>
</evidence>
<dbReference type="OrthoDB" id="3883943at2759"/>
<feature type="compositionally biased region" description="Basic residues" evidence="1">
    <location>
        <begin position="318"/>
        <end position="332"/>
    </location>
</feature>
<accession>A0A177CA77</accession>
<organism evidence="2 3">
    <name type="scientific">Paraphaeosphaeria sporulosa</name>
    <dbReference type="NCBI Taxonomy" id="1460663"/>
    <lineage>
        <taxon>Eukaryota</taxon>
        <taxon>Fungi</taxon>
        <taxon>Dikarya</taxon>
        <taxon>Ascomycota</taxon>
        <taxon>Pezizomycotina</taxon>
        <taxon>Dothideomycetes</taxon>
        <taxon>Pleosporomycetidae</taxon>
        <taxon>Pleosporales</taxon>
        <taxon>Massarineae</taxon>
        <taxon>Didymosphaeriaceae</taxon>
        <taxon>Paraphaeosphaeria</taxon>
    </lineage>
</organism>
<dbReference type="EMBL" id="KV441554">
    <property type="protein sequence ID" value="OAG04031.1"/>
    <property type="molecule type" value="Genomic_DNA"/>
</dbReference>
<name>A0A177CA77_9PLEO</name>
<keyword evidence="3" id="KW-1185">Reference proteome</keyword>
<proteinExistence type="predicted"/>
<evidence type="ECO:0000256" key="1">
    <source>
        <dbReference type="SAM" id="MobiDB-lite"/>
    </source>
</evidence>
<feature type="compositionally biased region" description="Low complexity" evidence="1">
    <location>
        <begin position="333"/>
        <end position="342"/>
    </location>
</feature>
<gene>
    <name evidence="2" type="ORF">CC84DRAFT_1197556</name>
</gene>